<name>A0A0A9ADI3_ARUDO</name>
<reference evidence="1" key="2">
    <citation type="journal article" date="2015" name="Data Brief">
        <title>Shoot transcriptome of the giant reed, Arundo donax.</title>
        <authorList>
            <person name="Barrero R.A."/>
            <person name="Guerrero F.D."/>
            <person name="Moolhuijzen P."/>
            <person name="Goolsby J.A."/>
            <person name="Tidwell J."/>
            <person name="Bellgard S.E."/>
            <person name="Bellgard M.I."/>
        </authorList>
    </citation>
    <scope>NUCLEOTIDE SEQUENCE</scope>
    <source>
        <tissue evidence="1">Shoot tissue taken approximately 20 cm above the soil surface</tissue>
    </source>
</reference>
<organism evidence="1">
    <name type="scientific">Arundo donax</name>
    <name type="common">Giant reed</name>
    <name type="synonym">Donax arundinaceus</name>
    <dbReference type="NCBI Taxonomy" id="35708"/>
    <lineage>
        <taxon>Eukaryota</taxon>
        <taxon>Viridiplantae</taxon>
        <taxon>Streptophyta</taxon>
        <taxon>Embryophyta</taxon>
        <taxon>Tracheophyta</taxon>
        <taxon>Spermatophyta</taxon>
        <taxon>Magnoliopsida</taxon>
        <taxon>Liliopsida</taxon>
        <taxon>Poales</taxon>
        <taxon>Poaceae</taxon>
        <taxon>PACMAD clade</taxon>
        <taxon>Arundinoideae</taxon>
        <taxon>Arundineae</taxon>
        <taxon>Arundo</taxon>
    </lineage>
</organism>
<evidence type="ECO:0000313" key="1">
    <source>
        <dbReference type="EMBL" id="JAD47040.1"/>
    </source>
</evidence>
<dbReference type="AlphaFoldDB" id="A0A0A9ADI3"/>
<protein>
    <submittedName>
        <fullName evidence="1">Uncharacterized protein</fullName>
    </submittedName>
</protein>
<proteinExistence type="predicted"/>
<accession>A0A0A9ADI3</accession>
<sequence length="21" mass="2250">MPVLYIPFLMGILGHVAAGSY</sequence>
<reference evidence="1" key="1">
    <citation type="submission" date="2014-09" db="EMBL/GenBank/DDBJ databases">
        <authorList>
            <person name="Magalhaes I.L.F."/>
            <person name="Oliveira U."/>
            <person name="Santos F.R."/>
            <person name="Vidigal T.H.D.A."/>
            <person name="Brescovit A.D."/>
            <person name="Santos A.J."/>
        </authorList>
    </citation>
    <scope>NUCLEOTIDE SEQUENCE</scope>
    <source>
        <tissue evidence="1">Shoot tissue taken approximately 20 cm above the soil surface</tissue>
    </source>
</reference>
<dbReference type="EMBL" id="GBRH01250855">
    <property type="protein sequence ID" value="JAD47040.1"/>
    <property type="molecule type" value="Transcribed_RNA"/>
</dbReference>